<dbReference type="PANTHER" id="PTHR40599:SF1">
    <property type="entry name" value="[CITRATE [PRO-3S]-LYASE] LIGASE"/>
    <property type="match status" value="1"/>
</dbReference>
<dbReference type="OrthoDB" id="9779753at2"/>
<dbReference type="PATRIC" id="fig|1437605.7.peg.1415"/>
<dbReference type="EMBL" id="JGYK01000002">
    <property type="protein sequence ID" value="KFI39382.1"/>
    <property type="molecule type" value="Genomic_DNA"/>
</dbReference>
<dbReference type="Gene3D" id="3.40.50.620">
    <property type="entry name" value="HUPs"/>
    <property type="match status" value="1"/>
</dbReference>
<organism evidence="4 5">
    <name type="scientific">Bifidobacterium actinocoloniiforme DSM 22766</name>
    <dbReference type="NCBI Taxonomy" id="1437605"/>
    <lineage>
        <taxon>Bacteria</taxon>
        <taxon>Bacillati</taxon>
        <taxon>Actinomycetota</taxon>
        <taxon>Actinomycetes</taxon>
        <taxon>Bifidobacteriales</taxon>
        <taxon>Bifidobacteriaceae</taxon>
        <taxon>Bifidobacterium</taxon>
    </lineage>
</organism>
<keyword evidence="4" id="KW-0436">Ligase</keyword>
<protein>
    <submittedName>
        <fullName evidence="4">Citrate lyase ligase</fullName>
        <ecNumber evidence="4">6.2.1.22</ecNumber>
    </submittedName>
</protein>
<evidence type="ECO:0000313" key="5">
    <source>
        <dbReference type="Proteomes" id="UP000029015"/>
    </source>
</evidence>
<keyword evidence="2" id="KW-0067">ATP-binding</keyword>
<dbReference type="GO" id="GO:0008771">
    <property type="term" value="F:[citrate (pro-3S)-lyase] ligase activity"/>
    <property type="evidence" value="ECO:0007669"/>
    <property type="project" value="UniProtKB-EC"/>
</dbReference>
<dbReference type="RefSeq" id="WP_051905486.1">
    <property type="nucleotide sequence ID" value="NZ_CP011786.1"/>
</dbReference>
<dbReference type="InterPro" id="IPR004821">
    <property type="entry name" value="Cyt_trans-like"/>
</dbReference>
<dbReference type="InterPro" id="IPR016181">
    <property type="entry name" value="Acyl_CoA_acyltransferase"/>
</dbReference>
<dbReference type="SUPFAM" id="SSF55729">
    <property type="entry name" value="Acyl-CoA N-acyltransferases (Nat)"/>
    <property type="match status" value="1"/>
</dbReference>
<dbReference type="EC" id="6.2.1.22" evidence="4"/>
<dbReference type="GO" id="GO:0016747">
    <property type="term" value="F:acyltransferase activity, transferring groups other than amino-acyl groups"/>
    <property type="evidence" value="ECO:0007669"/>
    <property type="project" value="InterPro"/>
</dbReference>
<dbReference type="GO" id="GO:0005524">
    <property type="term" value="F:ATP binding"/>
    <property type="evidence" value="ECO:0007669"/>
    <property type="project" value="UniProtKB-KW"/>
</dbReference>
<dbReference type="Proteomes" id="UP000029015">
    <property type="component" value="Unassembled WGS sequence"/>
</dbReference>
<evidence type="ECO:0000259" key="3">
    <source>
        <dbReference type="PROSITE" id="PS51186"/>
    </source>
</evidence>
<evidence type="ECO:0000256" key="1">
    <source>
        <dbReference type="ARBA" id="ARBA00022741"/>
    </source>
</evidence>
<dbReference type="NCBIfam" id="TIGR00125">
    <property type="entry name" value="cyt_tran_rel"/>
    <property type="match status" value="1"/>
</dbReference>
<dbReference type="PROSITE" id="PS51186">
    <property type="entry name" value="GNAT"/>
    <property type="match status" value="1"/>
</dbReference>
<evidence type="ECO:0000313" key="4">
    <source>
        <dbReference type="EMBL" id="KFI39382.1"/>
    </source>
</evidence>
<keyword evidence="4" id="KW-0456">Lyase</keyword>
<dbReference type="SUPFAM" id="SSF52374">
    <property type="entry name" value="Nucleotidylyl transferase"/>
    <property type="match status" value="1"/>
</dbReference>
<dbReference type="InterPro" id="IPR014729">
    <property type="entry name" value="Rossmann-like_a/b/a_fold"/>
</dbReference>
<dbReference type="PANTHER" id="PTHR40599">
    <property type="entry name" value="[CITRATE [PRO-3S]-LYASE] LIGASE"/>
    <property type="match status" value="1"/>
</dbReference>
<evidence type="ECO:0000256" key="2">
    <source>
        <dbReference type="ARBA" id="ARBA00022840"/>
    </source>
</evidence>
<keyword evidence="5" id="KW-1185">Reference proteome</keyword>
<dbReference type="InterPro" id="IPR013166">
    <property type="entry name" value="Citrate_lyase_ligase_C"/>
</dbReference>
<gene>
    <name evidence="4" type="ORF">BACT_0214</name>
</gene>
<comment type="caution">
    <text evidence="4">The sequence shown here is derived from an EMBL/GenBank/DDBJ whole genome shotgun (WGS) entry which is preliminary data.</text>
</comment>
<dbReference type="SMART" id="SM00764">
    <property type="entry name" value="Citrate_ly_lig"/>
    <property type="match status" value="1"/>
</dbReference>
<dbReference type="InterPro" id="IPR005216">
    <property type="entry name" value="Citrate_lyase_ligase"/>
</dbReference>
<dbReference type="Gene3D" id="3.40.630.30">
    <property type="match status" value="1"/>
</dbReference>
<dbReference type="STRING" id="1437605.AB656_06900"/>
<keyword evidence="1" id="KW-0547">Nucleotide-binding</keyword>
<dbReference type="AlphaFoldDB" id="A0A086YYN2"/>
<sequence>MTLPQRMWLDLDPVSETAWRRLLTQSGLHPDLQVDYTVGVFEGGRLVATGSLLGNIIKEVAVSPQSQGGNLLSSVVQALLDRLAEQGLTHSFVYTKPETAGFFRSLGFRQVAGTDKAVLLEQGYPNIQDYLRSLDERRLPGSDAAAIVMKADPPTLGHAYLIERAAHANDALYVFVLSSRDTLLPAQERMRLVSRMCRDRPGVSVLPTGDYLVSAATFPSYFLKDKARGEVAREQARLDATIFRDLIAPALSISHRYVGQEPYSAVTALYNEELGRVLQGSPELVVLPRLAVGGVPVSASQARQALADGNRDKLQSLVCPGLADEIWRCARPGQDGKEADDAKNA</sequence>
<reference evidence="4 5" key="1">
    <citation type="submission" date="2014-03" db="EMBL/GenBank/DDBJ databases">
        <title>Genomics of Bifidobacteria.</title>
        <authorList>
            <person name="Ventura M."/>
            <person name="Milani C."/>
            <person name="Lugli G.A."/>
        </authorList>
    </citation>
    <scope>NUCLEOTIDE SEQUENCE [LARGE SCALE GENOMIC DNA]</scope>
    <source>
        <strain evidence="4 5">DSM 22766</strain>
    </source>
</reference>
<name>A0A086YYN2_9BIFI</name>
<dbReference type="InterPro" id="IPR000182">
    <property type="entry name" value="GNAT_dom"/>
</dbReference>
<dbReference type="KEGG" id="bact:AB656_06900"/>
<dbReference type="Pfam" id="PF08218">
    <property type="entry name" value="Citrate_ly_lig"/>
    <property type="match status" value="1"/>
</dbReference>
<proteinExistence type="predicted"/>
<dbReference type="eggNOG" id="COG3053">
    <property type="taxonomic scope" value="Bacteria"/>
</dbReference>
<dbReference type="GO" id="GO:0016829">
    <property type="term" value="F:lyase activity"/>
    <property type="evidence" value="ECO:0007669"/>
    <property type="project" value="UniProtKB-KW"/>
</dbReference>
<feature type="domain" description="N-acetyltransferase" evidence="3">
    <location>
        <begin position="1"/>
        <end position="137"/>
    </location>
</feature>
<accession>A0A086YYN2</accession>